<keyword evidence="5" id="KW-1185">Reference proteome</keyword>
<dbReference type="Pfam" id="PF20152">
    <property type="entry name" value="DUF6534"/>
    <property type="match status" value="1"/>
</dbReference>
<evidence type="ECO:0000256" key="2">
    <source>
        <dbReference type="SAM" id="Phobius"/>
    </source>
</evidence>
<feature type="transmembrane region" description="Helical" evidence="2">
    <location>
        <begin position="256"/>
        <end position="276"/>
    </location>
</feature>
<sequence>MTSFRYLAPPSLLPSSRLPRAMSASTAPPIPLDIAFITGPTMVGICLSWGLAGVMVVQIYNYFEAFPRDPPFVKALVYTLAALDAVQTAMVTADAFHWFVFGFGDMARLNDTFLNSWDVPVLDAIISLVVQAFYCWRIWYLRKSYVIPGAILLVALLQCGAGIATGVRAHQLGKISLIGTEVAQQTIWLVGGAIADVSIAGVLSWTLLHERNGSLASTRGLITRALRLIVETNALTASVAVIALILYWGVPSQPTLVVPPTAIMGKLYTNCLVAVFNSRSKRVDDKQSSHGMQSINLPLPRTPRFSARRSGSSPVSVDGLGGGGGGGGGRVHVVKQIELDNMGVDMGTRPESEADMTSEDIESRKH</sequence>
<protein>
    <recommendedName>
        <fullName evidence="3">DUF6534 domain-containing protein</fullName>
    </recommendedName>
</protein>
<name>A0AAD2HWL6_9AGAR</name>
<evidence type="ECO:0000313" key="5">
    <source>
        <dbReference type="Proteomes" id="UP001295794"/>
    </source>
</evidence>
<dbReference type="Proteomes" id="UP001295794">
    <property type="component" value="Unassembled WGS sequence"/>
</dbReference>
<feature type="transmembrane region" description="Helical" evidence="2">
    <location>
        <begin position="42"/>
        <end position="63"/>
    </location>
</feature>
<feature type="region of interest" description="Disordered" evidence="1">
    <location>
        <begin position="284"/>
        <end position="366"/>
    </location>
</feature>
<feature type="transmembrane region" description="Helical" evidence="2">
    <location>
        <begin position="187"/>
        <end position="208"/>
    </location>
</feature>
<dbReference type="PANTHER" id="PTHR40465:SF1">
    <property type="entry name" value="DUF6534 DOMAIN-CONTAINING PROTEIN"/>
    <property type="match status" value="1"/>
</dbReference>
<evidence type="ECO:0000259" key="3">
    <source>
        <dbReference type="Pfam" id="PF20152"/>
    </source>
</evidence>
<feature type="compositionally biased region" description="Gly residues" evidence="1">
    <location>
        <begin position="319"/>
        <end position="330"/>
    </location>
</feature>
<accession>A0AAD2HWL6</accession>
<evidence type="ECO:0000256" key="1">
    <source>
        <dbReference type="SAM" id="MobiDB-lite"/>
    </source>
</evidence>
<dbReference type="AlphaFoldDB" id="A0AAD2HWL6"/>
<feature type="transmembrane region" description="Helical" evidence="2">
    <location>
        <begin position="146"/>
        <end position="167"/>
    </location>
</feature>
<feature type="domain" description="DUF6534" evidence="3">
    <location>
        <begin position="193"/>
        <end position="280"/>
    </location>
</feature>
<keyword evidence="2" id="KW-0472">Membrane</keyword>
<dbReference type="PANTHER" id="PTHR40465">
    <property type="entry name" value="CHROMOSOME 1, WHOLE GENOME SHOTGUN SEQUENCE"/>
    <property type="match status" value="1"/>
</dbReference>
<keyword evidence="2" id="KW-1133">Transmembrane helix</keyword>
<gene>
    <name evidence="4" type="ORF">MYCIT1_LOCUS34337</name>
</gene>
<feature type="transmembrane region" description="Helical" evidence="2">
    <location>
        <begin position="75"/>
        <end position="99"/>
    </location>
</feature>
<reference evidence="4" key="1">
    <citation type="submission" date="2023-11" db="EMBL/GenBank/DDBJ databases">
        <authorList>
            <person name="De Vega J J."/>
            <person name="De Vega J J."/>
        </authorList>
    </citation>
    <scope>NUCLEOTIDE SEQUENCE</scope>
</reference>
<organism evidence="4 5">
    <name type="scientific">Mycena citricolor</name>
    <dbReference type="NCBI Taxonomy" id="2018698"/>
    <lineage>
        <taxon>Eukaryota</taxon>
        <taxon>Fungi</taxon>
        <taxon>Dikarya</taxon>
        <taxon>Basidiomycota</taxon>
        <taxon>Agaricomycotina</taxon>
        <taxon>Agaricomycetes</taxon>
        <taxon>Agaricomycetidae</taxon>
        <taxon>Agaricales</taxon>
        <taxon>Marasmiineae</taxon>
        <taxon>Mycenaceae</taxon>
        <taxon>Mycena</taxon>
    </lineage>
</organism>
<keyword evidence="2" id="KW-0812">Transmembrane</keyword>
<evidence type="ECO:0000313" key="4">
    <source>
        <dbReference type="EMBL" id="CAK5282529.1"/>
    </source>
</evidence>
<comment type="caution">
    <text evidence="4">The sequence shown here is derived from an EMBL/GenBank/DDBJ whole genome shotgun (WGS) entry which is preliminary data.</text>
</comment>
<feature type="transmembrane region" description="Helical" evidence="2">
    <location>
        <begin position="228"/>
        <end position="250"/>
    </location>
</feature>
<dbReference type="EMBL" id="CAVNYO010000455">
    <property type="protein sequence ID" value="CAK5282529.1"/>
    <property type="molecule type" value="Genomic_DNA"/>
</dbReference>
<proteinExistence type="predicted"/>
<dbReference type="InterPro" id="IPR045339">
    <property type="entry name" value="DUF6534"/>
</dbReference>
<feature type="transmembrane region" description="Helical" evidence="2">
    <location>
        <begin position="119"/>
        <end position="139"/>
    </location>
</feature>